<dbReference type="PANTHER" id="PTHR11228">
    <property type="entry name" value="RADICAL SAM DOMAIN PROTEIN"/>
    <property type="match status" value="1"/>
</dbReference>
<gene>
    <name evidence="6" type="ORF">METZ01_LOCUS397661</name>
</gene>
<feature type="non-terminal residue" evidence="6">
    <location>
        <position position="255"/>
    </location>
</feature>
<evidence type="ECO:0000256" key="3">
    <source>
        <dbReference type="ARBA" id="ARBA00023004"/>
    </source>
</evidence>
<name>A0A382VEA3_9ZZZZ</name>
<evidence type="ECO:0000256" key="1">
    <source>
        <dbReference type="ARBA" id="ARBA00022691"/>
    </source>
</evidence>
<dbReference type="CDD" id="cd01335">
    <property type="entry name" value="Radical_SAM"/>
    <property type="match status" value="1"/>
</dbReference>
<dbReference type="Gene3D" id="3.20.20.70">
    <property type="entry name" value="Aldolase class I"/>
    <property type="match status" value="1"/>
</dbReference>
<dbReference type="SFLD" id="SFLDG01067">
    <property type="entry name" value="SPASM/twitch_domain_containing"/>
    <property type="match status" value="1"/>
</dbReference>
<sequence>MGRGPTKEYYNDYNENFVQNSLTNLKPEVIKSRITTDFPLILNIEPTNQCNARCYYCPREMMIKDQGISFMSLNTFRKIIDQIGENRLIIMNLHKDGESLLNKELPDMVEFALNKNSAETIHLNTNGTPINGKVGRGIIERGIHDITVSIDASYEETYQRFKKIKGLSKLEERIKRAIDYRNQINSPTKIRVKIMEFEDISKEEIEHFREKWTGVSDEVQVTGVHSWSGSIEDINITDEINNIRYPCSILWYALA</sequence>
<organism evidence="6">
    <name type="scientific">marine metagenome</name>
    <dbReference type="NCBI Taxonomy" id="408172"/>
    <lineage>
        <taxon>unclassified sequences</taxon>
        <taxon>metagenomes</taxon>
        <taxon>ecological metagenomes</taxon>
    </lineage>
</organism>
<dbReference type="InterPro" id="IPR013785">
    <property type="entry name" value="Aldolase_TIM"/>
</dbReference>
<dbReference type="GO" id="GO:0003824">
    <property type="term" value="F:catalytic activity"/>
    <property type="evidence" value="ECO:0007669"/>
    <property type="project" value="InterPro"/>
</dbReference>
<evidence type="ECO:0000259" key="5">
    <source>
        <dbReference type="Pfam" id="PF04055"/>
    </source>
</evidence>
<keyword evidence="4" id="KW-0411">Iron-sulfur</keyword>
<dbReference type="PANTHER" id="PTHR11228:SF7">
    <property type="entry name" value="PQQA PEPTIDE CYCLASE"/>
    <property type="match status" value="1"/>
</dbReference>
<evidence type="ECO:0000313" key="6">
    <source>
        <dbReference type="EMBL" id="SVD44807.1"/>
    </source>
</evidence>
<dbReference type="GO" id="GO:0051536">
    <property type="term" value="F:iron-sulfur cluster binding"/>
    <property type="evidence" value="ECO:0007669"/>
    <property type="project" value="UniProtKB-KW"/>
</dbReference>
<dbReference type="EMBL" id="UINC01151287">
    <property type="protein sequence ID" value="SVD44807.1"/>
    <property type="molecule type" value="Genomic_DNA"/>
</dbReference>
<dbReference type="GO" id="GO:0046872">
    <property type="term" value="F:metal ion binding"/>
    <property type="evidence" value="ECO:0007669"/>
    <property type="project" value="UniProtKB-KW"/>
</dbReference>
<dbReference type="AlphaFoldDB" id="A0A382VEA3"/>
<keyword evidence="2" id="KW-0479">Metal-binding</keyword>
<dbReference type="InterPro" id="IPR050377">
    <property type="entry name" value="Radical_SAM_PqqE_MftC-like"/>
</dbReference>
<dbReference type="Pfam" id="PF04055">
    <property type="entry name" value="Radical_SAM"/>
    <property type="match status" value="1"/>
</dbReference>
<feature type="domain" description="Radical SAM core" evidence="5">
    <location>
        <begin position="44"/>
        <end position="191"/>
    </location>
</feature>
<proteinExistence type="predicted"/>
<evidence type="ECO:0000256" key="4">
    <source>
        <dbReference type="ARBA" id="ARBA00023014"/>
    </source>
</evidence>
<dbReference type="SFLD" id="SFLDS00029">
    <property type="entry name" value="Radical_SAM"/>
    <property type="match status" value="1"/>
</dbReference>
<dbReference type="InterPro" id="IPR058240">
    <property type="entry name" value="rSAM_sf"/>
</dbReference>
<protein>
    <recommendedName>
        <fullName evidence="5">Radical SAM core domain-containing protein</fullName>
    </recommendedName>
</protein>
<accession>A0A382VEA3</accession>
<dbReference type="InterPro" id="IPR007197">
    <property type="entry name" value="rSAM"/>
</dbReference>
<keyword evidence="3" id="KW-0408">Iron</keyword>
<keyword evidence="1" id="KW-0949">S-adenosyl-L-methionine</keyword>
<reference evidence="6" key="1">
    <citation type="submission" date="2018-05" db="EMBL/GenBank/DDBJ databases">
        <authorList>
            <person name="Lanie J.A."/>
            <person name="Ng W.-L."/>
            <person name="Kazmierczak K.M."/>
            <person name="Andrzejewski T.M."/>
            <person name="Davidsen T.M."/>
            <person name="Wayne K.J."/>
            <person name="Tettelin H."/>
            <person name="Glass J.I."/>
            <person name="Rusch D."/>
            <person name="Podicherti R."/>
            <person name="Tsui H.-C.T."/>
            <person name="Winkler M.E."/>
        </authorList>
    </citation>
    <scope>NUCLEOTIDE SEQUENCE</scope>
</reference>
<evidence type="ECO:0000256" key="2">
    <source>
        <dbReference type="ARBA" id="ARBA00022723"/>
    </source>
</evidence>
<dbReference type="SUPFAM" id="SSF102114">
    <property type="entry name" value="Radical SAM enzymes"/>
    <property type="match status" value="1"/>
</dbReference>